<dbReference type="InterPro" id="IPR009056">
    <property type="entry name" value="Cyt_c-like_dom"/>
</dbReference>
<dbReference type="Gene3D" id="1.10.760.10">
    <property type="entry name" value="Cytochrome c-like domain"/>
    <property type="match status" value="1"/>
</dbReference>
<feature type="signal peptide" evidence="5">
    <location>
        <begin position="1"/>
        <end position="21"/>
    </location>
</feature>
<dbReference type="RefSeq" id="WP_207142558.1">
    <property type="nucleotide sequence ID" value="NZ_JAEKJZ010000005.1"/>
</dbReference>
<feature type="domain" description="Cytochrome c" evidence="6">
    <location>
        <begin position="23"/>
        <end position="103"/>
    </location>
</feature>
<sequence>MLKTVLIVLFCLSAITSLALAAEDSSPDALISLVHQDCGSCHGMTLKGGLGPDIRPGALAHYDIETLSTVVLDGIPETAMPPWRPLLSEADAKRIAEYLLRGDMK</sequence>
<keyword evidence="1 4" id="KW-0349">Heme</keyword>
<evidence type="ECO:0000259" key="6">
    <source>
        <dbReference type="PROSITE" id="PS51007"/>
    </source>
</evidence>
<comment type="caution">
    <text evidence="7">The sequence shown here is derived from an EMBL/GenBank/DDBJ whole genome shotgun (WGS) entry which is preliminary data.</text>
</comment>
<dbReference type="GO" id="GO:0046872">
    <property type="term" value="F:metal ion binding"/>
    <property type="evidence" value="ECO:0007669"/>
    <property type="project" value="UniProtKB-KW"/>
</dbReference>
<accession>A0A939EHT1</accession>
<dbReference type="PROSITE" id="PS51007">
    <property type="entry name" value="CYTC"/>
    <property type="match status" value="1"/>
</dbReference>
<evidence type="ECO:0000313" key="8">
    <source>
        <dbReference type="Proteomes" id="UP000664096"/>
    </source>
</evidence>
<keyword evidence="3 4" id="KW-0408">Iron</keyword>
<organism evidence="7 8">
    <name type="scientific">Roseibium aggregatum</name>
    <dbReference type="NCBI Taxonomy" id="187304"/>
    <lineage>
        <taxon>Bacteria</taxon>
        <taxon>Pseudomonadati</taxon>
        <taxon>Pseudomonadota</taxon>
        <taxon>Alphaproteobacteria</taxon>
        <taxon>Hyphomicrobiales</taxon>
        <taxon>Stappiaceae</taxon>
        <taxon>Roseibium</taxon>
    </lineage>
</organism>
<dbReference type="GO" id="GO:0020037">
    <property type="term" value="F:heme binding"/>
    <property type="evidence" value="ECO:0007669"/>
    <property type="project" value="InterPro"/>
</dbReference>
<keyword evidence="5" id="KW-0732">Signal</keyword>
<evidence type="ECO:0000256" key="5">
    <source>
        <dbReference type="SAM" id="SignalP"/>
    </source>
</evidence>
<evidence type="ECO:0000256" key="2">
    <source>
        <dbReference type="ARBA" id="ARBA00022723"/>
    </source>
</evidence>
<dbReference type="Proteomes" id="UP000664096">
    <property type="component" value="Unassembled WGS sequence"/>
</dbReference>
<dbReference type="Pfam" id="PF13442">
    <property type="entry name" value="Cytochrome_CBB3"/>
    <property type="match status" value="1"/>
</dbReference>
<keyword evidence="2 4" id="KW-0479">Metal-binding</keyword>
<feature type="chain" id="PRO_5037390313" evidence="5">
    <location>
        <begin position="22"/>
        <end position="105"/>
    </location>
</feature>
<name>A0A939EHT1_9HYPH</name>
<dbReference type="GO" id="GO:0009055">
    <property type="term" value="F:electron transfer activity"/>
    <property type="evidence" value="ECO:0007669"/>
    <property type="project" value="InterPro"/>
</dbReference>
<gene>
    <name evidence="7" type="ORF">JF539_20245</name>
</gene>
<dbReference type="EMBL" id="JAEKJZ010000005">
    <property type="protein sequence ID" value="MBN9672697.1"/>
    <property type="molecule type" value="Genomic_DNA"/>
</dbReference>
<reference evidence="7" key="1">
    <citation type="submission" date="2020-12" db="EMBL/GenBank/DDBJ databases">
        <title>Oil enriched cultivation method for isolating marine PHA-producing bacteria.</title>
        <authorList>
            <person name="Zheng W."/>
            <person name="Yu S."/>
            <person name="Huang Y."/>
        </authorList>
    </citation>
    <scope>NUCLEOTIDE SEQUENCE</scope>
    <source>
        <strain evidence="7">SY-2-12</strain>
    </source>
</reference>
<evidence type="ECO:0000256" key="4">
    <source>
        <dbReference type="PROSITE-ProRule" id="PRU00433"/>
    </source>
</evidence>
<evidence type="ECO:0000256" key="1">
    <source>
        <dbReference type="ARBA" id="ARBA00022617"/>
    </source>
</evidence>
<dbReference type="SUPFAM" id="SSF46626">
    <property type="entry name" value="Cytochrome c"/>
    <property type="match status" value="1"/>
</dbReference>
<evidence type="ECO:0000313" key="7">
    <source>
        <dbReference type="EMBL" id="MBN9672697.1"/>
    </source>
</evidence>
<protein>
    <submittedName>
        <fullName evidence="7">Cytochrome c</fullName>
    </submittedName>
</protein>
<evidence type="ECO:0000256" key="3">
    <source>
        <dbReference type="ARBA" id="ARBA00023004"/>
    </source>
</evidence>
<dbReference type="InterPro" id="IPR036909">
    <property type="entry name" value="Cyt_c-like_dom_sf"/>
</dbReference>
<proteinExistence type="predicted"/>
<dbReference type="AlphaFoldDB" id="A0A939EHT1"/>